<proteinExistence type="predicted"/>
<evidence type="ECO:0000256" key="1">
    <source>
        <dbReference type="SAM" id="MobiDB-lite"/>
    </source>
</evidence>
<evidence type="ECO:0000313" key="2">
    <source>
        <dbReference type="EMBL" id="PON20148.1"/>
    </source>
</evidence>
<evidence type="ECO:0000313" key="3">
    <source>
        <dbReference type="Proteomes" id="UP000054821"/>
    </source>
</evidence>
<keyword evidence="3" id="KW-1185">Reference proteome</keyword>
<protein>
    <submittedName>
        <fullName evidence="2">Uncharacterized protein</fullName>
    </submittedName>
</protein>
<feature type="region of interest" description="Disordered" evidence="1">
    <location>
        <begin position="134"/>
        <end position="207"/>
    </location>
</feature>
<dbReference type="GeneID" id="29990743"/>
<dbReference type="RefSeq" id="XP_024404311.1">
    <property type="nucleotide sequence ID" value="XM_024550942.1"/>
</dbReference>
<reference evidence="2 3" key="1">
    <citation type="journal article" date="2016" name="Genome Announc.">
        <title>Draft Whole-Genome Sequence of Trichoderma gamsii T6085, a Promising Biocontrol Agent of Fusarium Head Blight on Wheat.</title>
        <authorList>
            <person name="Baroncelli R."/>
            <person name="Zapparata A."/>
            <person name="Piaggeschi G."/>
            <person name="Sarrocco S."/>
            <person name="Vannacci G."/>
        </authorList>
    </citation>
    <scope>NUCLEOTIDE SEQUENCE [LARGE SCALE GENOMIC DNA]</scope>
    <source>
        <strain evidence="2 3">T6085</strain>
    </source>
</reference>
<name>A0A2P4Z785_9HYPO</name>
<organism evidence="2 3">
    <name type="scientific">Trichoderma gamsii</name>
    <dbReference type="NCBI Taxonomy" id="398673"/>
    <lineage>
        <taxon>Eukaryota</taxon>
        <taxon>Fungi</taxon>
        <taxon>Dikarya</taxon>
        <taxon>Ascomycota</taxon>
        <taxon>Pezizomycotina</taxon>
        <taxon>Sordariomycetes</taxon>
        <taxon>Hypocreomycetidae</taxon>
        <taxon>Hypocreales</taxon>
        <taxon>Hypocreaceae</taxon>
        <taxon>Trichoderma</taxon>
    </lineage>
</organism>
<comment type="caution">
    <text evidence="2">The sequence shown here is derived from an EMBL/GenBank/DDBJ whole genome shotgun (WGS) entry which is preliminary data.</text>
</comment>
<dbReference type="AlphaFoldDB" id="A0A2P4Z785"/>
<accession>A0A2P4Z785</accession>
<dbReference type="EMBL" id="JPDN02000081">
    <property type="protein sequence ID" value="PON20148.1"/>
    <property type="molecule type" value="Genomic_DNA"/>
</dbReference>
<sequence>MHTTAAKFRRRVEQTISSATDAIKFIQRQHSVNHTAQSRKVESGDEDAPDRVIPTFFLDFLAILGKPGEAVSKATDSHPLYSISISFKDWAAPYSGKHLNAALSFSLTGRTFKIRADGLGMTWFIIVAPDPRGATFGDGRREDEGEDTDGEPDRPNGRSERQNGRGTGPGERAKPKGTALKSWRAKRPPVNLRREQTAPERDPDGGAARLVHYAETAPGLRQLGLTVDAIFDLNTIDSIAYALAADINCLGNGEPSCLLADFKEVDDQYKDRKLANLTHYALGFNPRHGNFTSCLPPDFIDNVLRTVCSNMSCENDNADIVTPGYFQGYSNIKKTVRFNPQDLLASQAIATAALSLPVSGPGITPAAKKTQQKLLDQLTGENSPEARFRTIPFVREASRLEQCIEEGEYAFRMEQVITISVSQLLPEHRTMPMVLRPMTQLISFFLTAQKEYTQVLRIFDPEAFPGVLCAYARLFELIAASMLAQFKRGGKAGLTVELGEAMAAVDRLGSFCFTGDKRVLPSTAFRYLGTMESIRNHAFPYIDPGRLNMAGQGRMNLKNWPGVQNRRVHLLQAASLQYHYGKQVAAGRESEARVQLLSQDAYAAVEYIEEVFRSHFVPEMRQFFAGRIRRLLQKRGRRVELSDEQREKLQKGRLCLDDWEAAGQNGTAAFSSERFSSIVAEINDALDEGQGQLKEAITSDKLEQDRYVDHILEALQSSNDKAMDRTLSSKNMTWLAVLSSLFRQMYSKGNPEKSTEQRRYHIGSALRRDRVEWVLGNSRGTITATIAQRVLPSMEKSSLVGWAMNLHPGNRAKETCIDFGCTFPLSGGLPDGLERGFKQLLENPGHMKAPHAGLTNHYKKAHRLLEELQARPEVGLLCMLALTVGMTSDMVVYNVPRGRSQDEVVGFAIAGKKVKQKRGRTRAALLAIRMLWFLEPDQFVWKKARGQEKREEEATMYSTQYVREATGKLC</sequence>
<feature type="compositionally biased region" description="Basic and acidic residues" evidence="1">
    <location>
        <begin position="192"/>
        <end position="204"/>
    </location>
</feature>
<gene>
    <name evidence="2" type="ORF">TGAM01_v210970</name>
</gene>
<feature type="compositionally biased region" description="Basic and acidic residues" evidence="1">
    <location>
        <begin position="151"/>
        <end position="163"/>
    </location>
</feature>
<dbReference type="Proteomes" id="UP000054821">
    <property type="component" value="Unassembled WGS sequence"/>
</dbReference>